<evidence type="ECO:0000256" key="1">
    <source>
        <dbReference type="SAM" id="Phobius"/>
    </source>
</evidence>
<accession>A0A9D7E353</accession>
<proteinExistence type="predicted"/>
<feature type="transmembrane region" description="Helical" evidence="1">
    <location>
        <begin position="86"/>
        <end position="107"/>
    </location>
</feature>
<name>A0A9D7E353_9PROT</name>
<evidence type="ECO:0000313" key="3">
    <source>
        <dbReference type="Proteomes" id="UP000807785"/>
    </source>
</evidence>
<keyword evidence="1" id="KW-0472">Membrane</keyword>
<evidence type="ECO:0000313" key="2">
    <source>
        <dbReference type="EMBL" id="MBK6973274.1"/>
    </source>
</evidence>
<dbReference type="EMBL" id="JADJEV010000003">
    <property type="protein sequence ID" value="MBK6973274.1"/>
    <property type="molecule type" value="Genomic_DNA"/>
</dbReference>
<gene>
    <name evidence="2" type="ORF">IPH26_10150</name>
</gene>
<feature type="transmembrane region" description="Helical" evidence="1">
    <location>
        <begin position="113"/>
        <end position="138"/>
    </location>
</feature>
<dbReference type="AlphaFoldDB" id="A0A9D7E353"/>
<sequence>MPARRIDAGARVSEAIRQPWQARWLAEALRLGEEHEGPLEDSEAVRVARAAGGDFESRVLRRAAVLGRRDGLDAGIQAFGAHTRKVLWGLALVGVLAGAGVAVSVLGDGTRPVNVVWAIGGLLGVHLLTLFAWVAGAATGGDRAGSMLGQLWLWASRRMIRDPRLALLPHALAGMLARARLLRWWLGTISHGVWALALLTALSVMLLMLSTRRYEFVWETTILPAKAFVQFANGLGWLPAQLGFPVPSGDTVRASGMVHADADAFRRLWSGWLIGGLVAYGIAPRLLLWSACLALWRKGRAGLRLDLDLPGYAALRERLVPASERIGVCDAAPESLPALRHPVEPLVGEAGALALGIELGQDIAWPPALPAGTADGGLLESREQRNRLLGRLAQAPVRRLLIVCDARLSPDRGSLALIAELARYANRTRVCLAAPAAAAAEPQRVAHWREGLLEAGVSADSVSSGLTECLAWLEAGDD</sequence>
<dbReference type="Proteomes" id="UP000807785">
    <property type="component" value="Unassembled WGS sequence"/>
</dbReference>
<keyword evidence="1" id="KW-1133">Transmembrane helix</keyword>
<dbReference type="InterPro" id="IPR021296">
    <property type="entry name" value="DUF2868"/>
</dbReference>
<comment type="caution">
    <text evidence="2">The sequence shown here is derived from an EMBL/GenBank/DDBJ whole genome shotgun (WGS) entry which is preliminary data.</text>
</comment>
<keyword evidence="1" id="KW-0812">Transmembrane</keyword>
<organism evidence="2 3">
    <name type="scientific">Candidatus Methylophosphatis roskildensis</name>
    <dbReference type="NCBI Taxonomy" id="2899263"/>
    <lineage>
        <taxon>Bacteria</taxon>
        <taxon>Pseudomonadati</taxon>
        <taxon>Pseudomonadota</taxon>
        <taxon>Betaproteobacteria</taxon>
        <taxon>Nitrosomonadales</taxon>
        <taxon>Sterolibacteriaceae</taxon>
        <taxon>Candidatus Methylophosphatis</taxon>
    </lineage>
</organism>
<dbReference type="Pfam" id="PF11067">
    <property type="entry name" value="DUF2868"/>
    <property type="match status" value="1"/>
</dbReference>
<feature type="transmembrane region" description="Helical" evidence="1">
    <location>
        <begin position="192"/>
        <end position="209"/>
    </location>
</feature>
<protein>
    <submittedName>
        <fullName evidence="2">DUF2868 domain-containing protein</fullName>
    </submittedName>
</protein>
<reference evidence="2" key="1">
    <citation type="submission" date="2020-10" db="EMBL/GenBank/DDBJ databases">
        <title>Connecting structure to function with the recovery of over 1000 high-quality activated sludge metagenome-assembled genomes encoding full-length rRNA genes using long-read sequencing.</title>
        <authorList>
            <person name="Singleton C.M."/>
            <person name="Petriglieri F."/>
            <person name="Kristensen J.M."/>
            <person name="Kirkegaard R.H."/>
            <person name="Michaelsen T.Y."/>
            <person name="Andersen M.H."/>
            <person name="Karst S.M."/>
            <person name="Dueholm M.S."/>
            <person name="Nielsen P.H."/>
            <person name="Albertsen M."/>
        </authorList>
    </citation>
    <scope>NUCLEOTIDE SEQUENCE</scope>
    <source>
        <strain evidence="2">Bjer_18-Q3-R1-45_BAT3C.347</strain>
    </source>
</reference>